<comment type="subunit">
    <text evidence="9">Homodimer.</text>
</comment>
<dbReference type="SUPFAM" id="SSF161093">
    <property type="entry name" value="MgtE membrane domain-like"/>
    <property type="match status" value="1"/>
</dbReference>
<evidence type="ECO:0000256" key="1">
    <source>
        <dbReference type="ARBA" id="ARBA00004141"/>
    </source>
</evidence>
<feature type="transmembrane region" description="Helical" evidence="9">
    <location>
        <begin position="287"/>
        <end position="307"/>
    </location>
</feature>
<dbReference type="InterPro" id="IPR006667">
    <property type="entry name" value="SLC41_membr_dom"/>
</dbReference>
<dbReference type="Pfam" id="PF00571">
    <property type="entry name" value="CBS"/>
    <property type="match status" value="2"/>
</dbReference>
<keyword evidence="9" id="KW-0479">Metal-binding</keyword>
<dbReference type="PANTHER" id="PTHR43773:SF1">
    <property type="entry name" value="MAGNESIUM TRANSPORTER MGTE"/>
    <property type="match status" value="1"/>
</dbReference>
<dbReference type="PANTHER" id="PTHR43773">
    <property type="entry name" value="MAGNESIUM TRANSPORTER MGTE"/>
    <property type="match status" value="1"/>
</dbReference>
<dbReference type="GO" id="GO:0005886">
    <property type="term" value="C:plasma membrane"/>
    <property type="evidence" value="ECO:0007669"/>
    <property type="project" value="UniProtKB-SubCell"/>
</dbReference>
<dbReference type="SMART" id="SM00116">
    <property type="entry name" value="CBS"/>
    <property type="match status" value="2"/>
</dbReference>
<feature type="transmembrane region" description="Helical" evidence="9">
    <location>
        <begin position="319"/>
        <end position="340"/>
    </location>
</feature>
<dbReference type="SMART" id="SM00924">
    <property type="entry name" value="MgtE_N"/>
    <property type="match status" value="1"/>
</dbReference>
<reference evidence="11 12" key="1">
    <citation type="submission" date="2016-10" db="EMBL/GenBank/DDBJ databases">
        <authorList>
            <person name="de Groot N.N."/>
        </authorList>
    </citation>
    <scope>NUCLEOTIDE SEQUENCE [LARGE SCALE GENOMIC DNA]</scope>
    <source>
        <strain evidence="11 12">JCM 19513</strain>
    </source>
</reference>
<evidence type="ECO:0000256" key="5">
    <source>
        <dbReference type="ARBA" id="ARBA00022842"/>
    </source>
</evidence>
<evidence type="ECO:0000256" key="6">
    <source>
        <dbReference type="ARBA" id="ARBA00022989"/>
    </source>
</evidence>
<evidence type="ECO:0000259" key="10">
    <source>
        <dbReference type="PROSITE" id="PS51371"/>
    </source>
</evidence>
<sequence length="450" mass="49006">MADIENAQHIDIHALEEMLESGVSRPVRRQLNSLSGADCAHLLTSLPQRQRNLLWPLIDEELKPEVLAHLPEDIRQYYIAHMDADELAELIEELDTDDLADLLQELPEAITQQVLQSLEDEDRQRVEQVMAFEEDSAGGLMNTDVISVRPTHTLDVVLRYLRRFDELPPMTDSLMVVNRQEDFIGVLPLSRILISDPELSVRELMDTDIEAIPADMPSHEVAELFARDDLVSAPVVDIHGKLLGRITIDDAVDVMRDEADHSLLASVGLDEEEDTFAPARKAAKGRAIWLGINLITAFIASAVIGLFDATIEKVVALAILMPVVASMGGIAGSQTLTLIIRGMALGQINPGNASWLLRREVVVSLLNGVLWALVIAAVAVAWFKDPTIGIVIGAAIVINLLAAALAGALIPQILKKMDIDPALAGGVILTTVTDVVGFMAFLGLATLFYA</sequence>
<evidence type="ECO:0000256" key="4">
    <source>
        <dbReference type="ARBA" id="ARBA00022692"/>
    </source>
</evidence>
<dbReference type="InterPro" id="IPR000644">
    <property type="entry name" value="CBS_dom"/>
</dbReference>
<keyword evidence="12" id="KW-1185">Reference proteome</keyword>
<keyword evidence="8" id="KW-0129">CBS domain</keyword>
<dbReference type="GO" id="GO:0015095">
    <property type="term" value="F:magnesium ion transmembrane transporter activity"/>
    <property type="evidence" value="ECO:0007669"/>
    <property type="project" value="UniProtKB-UniRule"/>
</dbReference>
<protein>
    <recommendedName>
        <fullName evidence="9">Magnesium transporter MgtE</fullName>
    </recommendedName>
</protein>
<feature type="domain" description="CBS" evidence="10">
    <location>
        <begin position="205"/>
        <end position="263"/>
    </location>
</feature>
<dbReference type="EMBL" id="FOAS01000020">
    <property type="protein sequence ID" value="SEL75059.1"/>
    <property type="molecule type" value="Genomic_DNA"/>
</dbReference>
<keyword evidence="9" id="KW-1003">Cell membrane</keyword>
<evidence type="ECO:0000313" key="11">
    <source>
        <dbReference type="EMBL" id="SEL75059.1"/>
    </source>
</evidence>
<evidence type="ECO:0000256" key="3">
    <source>
        <dbReference type="ARBA" id="ARBA00022448"/>
    </source>
</evidence>
<proteinExistence type="inferred from homology"/>
<evidence type="ECO:0000256" key="8">
    <source>
        <dbReference type="PROSITE-ProRule" id="PRU00703"/>
    </source>
</evidence>
<dbReference type="PROSITE" id="PS51371">
    <property type="entry name" value="CBS"/>
    <property type="match status" value="1"/>
</dbReference>
<dbReference type="NCBIfam" id="TIGR00400">
    <property type="entry name" value="mgtE"/>
    <property type="match status" value="1"/>
</dbReference>
<comment type="function">
    <text evidence="9">Acts as a magnesium transporter.</text>
</comment>
<organism evidence="11 12">
    <name type="scientific">Atopomonas hussainii</name>
    <dbReference type="NCBI Taxonomy" id="1429083"/>
    <lineage>
        <taxon>Bacteria</taxon>
        <taxon>Pseudomonadati</taxon>
        <taxon>Pseudomonadota</taxon>
        <taxon>Gammaproteobacteria</taxon>
        <taxon>Pseudomonadales</taxon>
        <taxon>Pseudomonadaceae</taxon>
        <taxon>Atopomonas</taxon>
    </lineage>
</organism>
<dbReference type="GO" id="GO:0046872">
    <property type="term" value="F:metal ion binding"/>
    <property type="evidence" value="ECO:0007669"/>
    <property type="project" value="UniProtKB-KW"/>
</dbReference>
<dbReference type="OrthoDB" id="9790355at2"/>
<dbReference type="Gene3D" id="3.10.580.10">
    <property type="entry name" value="CBS-domain"/>
    <property type="match status" value="1"/>
</dbReference>
<dbReference type="InterPro" id="IPR046342">
    <property type="entry name" value="CBS_dom_sf"/>
</dbReference>
<keyword evidence="5 9" id="KW-0460">Magnesium</keyword>
<evidence type="ECO:0000313" key="12">
    <source>
        <dbReference type="Proteomes" id="UP000185766"/>
    </source>
</evidence>
<name>A0A1H7SRN1_9GAMM</name>
<dbReference type="CDD" id="cd04606">
    <property type="entry name" value="CBS_pair_Mg_transporter"/>
    <property type="match status" value="1"/>
</dbReference>
<dbReference type="InterPro" id="IPR036739">
    <property type="entry name" value="SLC41_membr_dom_sf"/>
</dbReference>
<keyword evidence="3 9" id="KW-0813">Transport</keyword>
<dbReference type="Gene3D" id="1.25.60.10">
    <property type="entry name" value="MgtE N-terminal domain-like"/>
    <property type="match status" value="1"/>
</dbReference>
<dbReference type="Gene3D" id="1.10.357.20">
    <property type="entry name" value="SLC41 divalent cation transporters, integral membrane domain"/>
    <property type="match status" value="1"/>
</dbReference>
<comment type="subcellular location">
    <subcellularLocation>
        <location evidence="9">Cell membrane</location>
        <topology evidence="9">Multi-pass membrane protein</topology>
    </subcellularLocation>
    <subcellularLocation>
        <location evidence="1">Membrane</location>
        <topology evidence="1">Multi-pass membrane protein</topology>
    </subcellularLocation>
</comment>
<comment type="similarity">
    <text evidence="2 9">Belongs to the SLC41A transporter family.</text>
</comment>
<dbReference type="STRING" id="1429083.GCA_001885685_02784"/>
<dbReference type="InterPro" id="IPR006669">
    <property type="entry name" value="MgtE_transporter"/>
</dbReference>
<dbReference type="Proteomes" id="UP000185766">
    <property type="component" value="Unassembled WGS sequence"/>
</dbReference>
<dbReference type="SUPFAM" id="SSF54631">
    <property type="entry name" value="CBS-domain pair"/>
    <property type="match status" value="1"/>
</dbReference>
<keyword evidence="6 9" id="KW-1133">Transmembrane helix</keyword>
<accession>A0A1H7SRN1</accession>
<dbReference type="Pfam" id="PF01769">
    <property type="entry name" value="MgtE"/>
    <property type="match status" value="1"/>
</dbReference>
<evidence type="ECO:0000256" key="2">
    <source>
        <dbReference type="ARBA" id="ARBA00009749"/>
    </source>
</evidence>
<keyword evidence="4 9" id="KW-0812">Transmembrane</keyword>
<feature type="transmembrane region" description="Helical" evidence="9">
    <location>
        <begin position="361"/>
        <end position="382"/>
    </location>
</feature>
<dbReference type="Pfam" id="PF03448">
    <property type="entry name" value="MgtE_N"/>
    <property type="match status" value="1"/>
</dbReference>
<dbReference type="InterPro" id="IPR006668">
    <property type="entry name" value="Mg_transptr_MgtE_intracell_dom"/>
</dbReference>
<feature type="transmembrane region" description="Helical" evidence="9">
    <location>
        <begin position="388"/>
        <end position="410"/>
    </location>
</feature>
<dbReference type="InterPro" id="IPR038076">
    <property type="entry name" value="MgtE_N_sf"/>
</dbReference>
<dbReference type="AlphaFoldDB" id="A0A1H7SRN1"/>
<evidence type="ECO:0000256" key="7">
    <source>
        <dbReference type="ARBA" id="ARBA00023136"/>
    </source>
</evidence>
<dbReference type="RefSeq" id="WP_071871992.1">
    <property type="nucleotide sequence ID" value="NZ_FOAS01000020.1"/>
</dbReference>
<keyword evidence="7 9" id="KW-0472">Membrane</keyword>
<dbReference type="SUPFAM" id="SSF158791">
    <property type="entry name" value="MgtE N-terminal domain-like"/>
    <property type="match status" value="1"/>
</dbReference>
<feature type="transmembrane region" description="Helical" evidence="9">
    <location>
        <begin position="422"/>
        <end position="449"/>
    </location>
</feature>
<evidence type="ECO:0000256" key="9">
    <source>
        <dbReference type="RuleBase" id="RU362011"/>
    </source>
</evidence>
<gene>
    <name evidence="11" type="ORF">SAMN05216214_12031</name>
</gene>